<name>A0AAD4MK06_9BILA</name>
<comment type="caution">
    <text evidence="2">The sequence shown here is derived from an EMBL/GenBank/DDBJ whole genome shotgun (WGS) entry which is preliminary data.</text>
</comment>
<protein>
    <submittedName>
        <fullName evidence="2">Uncharacterized protein</fullName>
    </submittedName>
</protein>
<evidence type="ECO:0000313" key="2">
    <source>
        <dbReference type="EMBL" id="KAI1696036.1"/>
    </source>
</evidence>
<proteinExistence type="predicted"/>
<keyword evidence="3" id="KW-1185">Reference proteome</keyword>
<organism evidence="2 3">
    <name type="scientific">Ditylenchus destructor</name>
    <dbReference type="NCBI Taxonomy" id="166010"/>
    <lineage>
        <taxon>Eukaryota</taxon>
        <taxon>Metazoa</taxon>
        <taxon>Ecdysozoa</taxon>
        <taxon>Nematoda</taxon>
        <taxon>Chromadorea</taxon>
        <taxon>Rhabditida</taxon>
        <taxon>Tylenchina</taxon>
        <taxon>Tylenchomorpha</taxon>
        <taxon>Sphaerularioidea</taxon>
        <taxon>Anguinidae</taxon>
        <taxon>Anguininae</taxon>
        <taxon>Ditylenchus</taxon>
    </lineage>
</organism>
<dbReference type="Proteomes" id="UP001201812">
    <property type="component" value="Unassembled WGS sequence"/>
</dbReference>
<evidence type="ECO:0000256" key="1">
    <source>
        <dbReference type="SAM" id="MobiDB-lite"/>
    </source>
</evidence>
<accession>A0AAD4MK06</accession>
<reference evidence="2" key="1">
    <citation type="submission" date="2022-01" db="EMBL/GenBank/DDBJ databases">
        <title>Genome Sequence Resource for Two Populations of Ditylenchus destructor, the Migratory Endoparasitic Phytonematode.</title>
        <authorList>
            <person name="Zhang H."/>
            <person name="Lin R."/>
            <person name="Xie B."/>
        </authorList>
    </citation>
    <scope>NUCLEOTIDE SEQUENCE</scope>
    <source>
        <strain evidence="2">BazhouSP</strain>
    </source>
</reference>
<feature type="compositionally biased region" description="Polar residues" evidence="1">
    <location>
        <begin position="64"/>
        <end position="75"/>
    </location>
</feature>
<dbReference type="EMBL" id="JAKKPZ010000355">
    <property type="protein sequence ID" value="KAI1696036.1"/>
    <property type="molecule type" value="Genomic_DNA"/>
</dbReference>
<feature type="region of interest" description="Disordered" evidence="1">
    <location>
        <begin position="38"/>
        <end position="75"/>
    </location>
</feature>
<dbReference type="AlphaFoldDB" id="A0AAD4MK06"/>
<evidence type="ECO:0000313" key="3">
    <source>
        <dbReference type="Proteomes" id="UP001201812"/>
    </source>
</evidence>
<sequence length="75" mass="8411">MISNILITEVIRYSKSPQTSKLTMEVDKIMNDIDAQHAETPSKCDNNQKANPVVPRKDAEIASGTKNKQVNLHFN</sequence>
<gene>
    <name evidence="2" type="ORF">DdX_19263</name>
</gene>